<evidence type="ECO:0000256" key="3">
    <source>
        <dbReference type="ARBA" id="ARBA00022475"/>
    </source>
</evidence>
<protein>
    <recommendedName>
        <fullName evidence="8">VTT domain-containing protein</fullName>
    </recommendedName>
</protein>
<keyword evidence="3 7" id="KW-1003">Cell membrane</keyword>
<name>A0A2M7XHT1_9BACT</name>
<evidence type="ECO:0000256" key="4">
    <source>
        <dbReference type="ARBA" id="ARBA00022692"/>
    </source>
</evidence>
<keyword evidence="4 7" id="KW-0812">Transmembrane</keyword>
<evidence type="ECO:0000256" key="1">
    <source>
        <dbReference type="ARBA" id="ARBA00004651"/>
    </source>
</evidence>
<dbReference type="InterPro" id="IPR032816">
    <property type="entry name" value="VTT_dom"/>
</dbReference>
<evidence type="ECO:0000313" key="9">
    <source>
        <dbReference type="EMBL" id="PJA47409.1"/>
    </source>
</evidence>
<organism evidence="9 10">
    <name type="scientific">Candidatus Uhrbacteria bacterium CG_4_9_14_3_um_filter_36_7</name>
    <dbReference type="NCBI Taxonomy" id="1975033"/>
    <lineage>
        <taxon>Bacteria</taxon>
        <taxon>Candidatus Uhriibacteriota</taxon>
    </lineage>
</organism>
<feature type="transmembrane region" description="Helical" evidence="7">
    <location>
        <begin position="29"/>
        <end position="49"/>
    </location>
</feature>
<proteinExistence type="inferred from homology"/>
<dbReference type="PANTHER" id="PTHR30353">
    <property type="entry name" value="INNER MEMBRANE PROTEIN DEDA-RELATED"/>
    <property type="match status" value="1"/>
</dbReference>
<dbReference type="PANTHER" id="PTHR30353:SF0">
    <property type="entry name" value="TRANSMEMBRANE PROTEIN"/>
    <property type="match status" value="1"/>
</dbReference>
<evidence type="ECO:0000313" key="10">
    <source>
        <dbReference type="Proteomes" id="UP000229749"/>
    </source>
</evidence>
<dbReference type="EMBL" id="PFWS01000022">
    <property type="protein sequence ID" value="PJA47409.1"/>
    <property type="molecule type" value="Genomic_DNA"/>
</dbReference>
<dbReference type="GO" id="GO:0005886">
    <property type="term" value="C:plasma membrane"/>
    <property type="evidence" value="ECO:0007669"/>
    <property type="project" value="UniProtKB-SubCell"/>
</dbReference>
<keyword evidence="6 7" id="KW-0472">Membrane</keyword>
<keyword evidence="5 7" id="KW-1133">Transmembrane helix</keyword>
<evidence type="ECO:0000256" key="7">
    <source>
        <dbReference type="RuleBase" id="RU367016"/>
    </source>
</evidence>
<gene>
    <name evidence="9" type="ORF">CO172_01460</name>
</gene>
<dbReference type="Proteomes" id="UP000229749">
    <property type="component" value="Unassembled WGS sequence"/>
</dbReference>
<comment type="caution">
    <text evidence="9">The sequence shown here is derived from an EMBL/GenBank/DDBJ whole genome shotgun (WGS) entry which is preliminary data.</text>
</comment>
<comment type="similarity">
    <text evidence="2 7">Belongs to the DedA family.</text>
</comment>
<dbReference type="InterPro" id="IPR032818">
    <property type="entry name" value="DedA-like"/>
</dbReference>
<feature type="transmembrane region" description="Helical" evidence="7">
    <location>
        <begin position="69"/>
        <end position="90"/>
    </location>
</feature>
<evidence type="ECO:0000256" key="2">
    <source>
        <dbReference type="ARBA" id="ARBA00010792"/>
    </source>
</evidence>
<reference evidence="10" key="1">
    <citation type="submission" date="2017-09" db="EMBL/GenBank/DDBJ databases">
        <title>Depth-based differentiation of microbial function through sediment-hosted aquifers and enrichment of novel symbionts in the deep terrestrial subsurface.</title>
        <authorList>
            <person name="Probst A.J."/>
            <person name="Ladd B."/>
            <person name="Jarett J.K."/>
            <person name="Geller-Mcgrath D.E."/>
            <person name="Sieber C.M.K."/>
            <person name="Emerson J.B."/>
            <person name="Anantharaman K."/>
            <person name="Thomas B.C."/>
            <person name="Malmstrom R."/>
            <person name="Stieglmeier M."/>
            <person name="Klingl A."/>
            <person name="Woyke T."/>
            <person name="Ryan C.M."/>
            <person name="Banfield J.F."/>
        </authorList>
    </citation>
    <scope>NUCLEOTIDE SEQUENCE [LARGE SCALE GENOMIC DNA]</scope>
</reference>
<comment type="subcellular location">
    <subcellularLocation>
        <location evidence="1 7">Cell membrane</location>
        <topology evidence="1 7">Multi-pass membrane protein</topology>
    </subcellularLocation>
</comment>
<feature type="domain" description="VTT" evidence="8">
    <location>
        <begin position="49"/>
        <end position="171"/>
    </location>
</feature>
<accession>A0A2M7XHT1</accession>
<evidence type="ECO:0000256" key="5">
    <source>
        <dbReference type="ARBA" id="ARBA00022989"/>
    </source>
</evidence>
<dbReference type="AlphaFoldDB" id="A0A2M7XHT1"/>
<evidence type="ECO:0000256" key="6">
    <source>
        <dbReference type="ARBA" id="ARBA00023136"/>
    </source>
</evidence>
<feature type="transmembrane region" description="Helical" evidence="7">
    <location>
        <begin position="185"/>
        <end position="204"/>
    </location>
</feature>
<dbReference type="Pfam" id="PF09335">
    <property type="entry name" value="VTT_dom"/>
    <property type="match status" value="1"/>
</dbReference>
<evidence type="ECO:0000259" key="8">
    <source>
        <dbReference type="Pfam" id="PF09335"/>
    </source>
</evidence>
<feature type="transmembrane region" description="Helical" evidence="7">
    <location>
        <begin position="150"/>
        <end position="173"/>
    </location>
</feature>
<sequence>MEFLQIILNIILHLDSFLISAMNIYGNDIFLIIALIIFLETGVVLTPFLPGDSLLFTAGALSHQSSISVIWLTLLFCAAAILGDATNYWIGRTIGKWLLKRNLIKQEHYNKAHLFYKKHGAKAVVLARFIPIIRTLVPFIAGLSHMSANVFTMFNIFGAIVWVILFVGGGYLFGTIPFVKDHFTMIIFLVIIVSFLPLIIHHFIHKQKKTKNNLSL</sequence>